<dbReference type="Pfam" id="PF07238">
    <property type="entry name" value="PilZ"/>
    <property type="match status" value="1"/>
</dbReference>
<evidence type="ECO:0000313" key="2">
    <source>
        <dbReference type="EMBL" id="MBB5220267.1"/>
    </source>
</evidence>
<gene>
    <name evidence="2" type="ORF">HNP73_000188</name>
</gene>
<evidence type="ECO:0000259" key="1">
    <source>
        <dbReference type="Pfam" id="PF07238"/>
    </source>
</evidence>
<protein>
    <recommendedName>
        <fullName evidence="1">PilZ domain-containing protein</fullName>
    </recommendedName>
</protein>
<dbReference type="InterPro" id="IPR009875">
    <property type="entry name" value="PilZ_domain"/>
</dbReference>
<name>A0A840SEM9_9RHOB</name>
<dbReference type="GO" id="GO:0035438">
    <property type="term" value="F:cyclic-di-GMP binding"/>
    <property type="evidence" value="ECO:0007669"/>
    <property type="project" value="InterPro"/>
</dbReference>
<feature type="domain" description="PilZ" evidence="1">
    <location>
        <begin position="3"/>
        <end position="80"/>
    </location>
</feature>
<keyword evidence="3" id="KW-1185">Reference proteome</keyword>
<organism evidence="2 3">
    <name type="scientific">Amaricoccus macauensis</name>
    <dbReference type="NCBI Taxonomy" id="57001"/>
    <lineage>
        <taxon>Bacteria</taxon>
        <taxon>Pseudomonadati</taxon>
        <taxon>Pseudomonadota</taxon>
        <taxon>Alphaproteobacteria</taxon>
        <taxon>Rhodobacterales</taxon>
        <taxon>Paracoccaceae</taxon>
        <taxon>Amaricoccus</taxon>
    </lineage>
</organism>
<reference evidence="2 3" key="1">
    <citation type="submission" date="2020-08" db="EMBL/GenBank/DDBJ databases">
        <title>Genomic Encyclopedia of Type Strains, Phase IV (KMG-IV): sequencing the most valuable type-strain genomes for metagenomic binning, comparative biology and taxonomic classification.</title>
        <authorList>
            <person name="Goeker M."/>
        </authorList>
    </citation>
    <scope>NUCLEOTIDE SEQUENCE [LARGE SCALE GENOMIC DNA]</scope>
    <source>
        <strain evidence="2 3">DSM 101730</strain>
    </source>
</reference>
<evidence type="ECO:0000313" key="3">
    <source>
        <dbReference type="Proteomes" id="UP000549457"/>
    </source>
</evidence>
<accession>A0A840SEM9</accession>
<dbReference type="EMBL" id="JACHFM010000001">
    <property type="protein sequence ID" value="MBB5220267.1"/>
    <property type="molecule type" value="Genomic_DNA"/>
</dbReference>
<dbReference type="RefSeq" id="WP_184146213.1">
    <property type="nucleotide sequence ID" value="NZ_JACHFM010000001.1"/>
</dbReference>
<dbReference type="AlphaFoldDB" id="A0A840SEM9"/>
<dbReference type="SUPFAM" id="SSF141371">
    <property type="entry name" value="PilZ domain-like"/>
    <property type="match status" value="1"/>
</dbReference>
<sequence>MENRRVHQRARVLRRAKIVFHRGYNAVDCVVLDLSPGGARLKIGALLGLPDQFELRIENGPVYAATVRYRLPEVTGVRFMTT</sequence>
<proteinExistence type="predicted"/>
<comment type="caution">
    <text evidence="2">The sequence shown here is derived from an EMBL/GenBank/DDBJ whole genome shotgun (WGS) entry which is preliminary data.</text>
</comment>
<dbReference type="Proteomes" id="UP000549457">
    <property type="component" value="Unassembled WGS sequence"/>
</dbReference>